<dbReference type="OrthoDB" id="5813806at2759"/>
<dbReference type="WBParaSite" id="TCLT_0000332901-mRNA-1">
    <property type="protein sequence ID" value="TCLT_0000332901-mRNA-1"/>
    <property type="gene ID" value="TCLT_0000332901"/>
</dbReference>
<accession>A0A0N5CSX2</accession>
<proteinExistence type="predicted"/>
<organism evidence="3">
    <name type="scientific">Thelazia callipaeda</name>
    <name type="common">Oriental eyeworm</name>
    <name type="synonym">Parasitic nematode</name>
    <dbReference type="NCBI Taxonomy" id="103827"/>
    <lineage>
        <taxon>Eukaryota</taxon>
        <taxon>Metazoa</taxon>
        <taxon>Ecdysozoa</taxon>
        <taxon>Nematoda</taxon>
        <taxon>Chromadorea</taxon>
        <taxon>Rhabditida</taxon>
        <taxon>Spirurina</taxon>
        <taxon>Spiruromorpha</taxon>
        <taxon>Thelazioidea</taxon>
        <taxon>Thelaziidae</taxon>
        <taxon>Thelazia</taxon>
    </lineage>
</organism>
<gene>
    <name evidence="1" type="ORF">TCLT_LOCUS3322</name>
</gene>
<reference evidence="1 2" key="2">
    <citation type="submission" date="2018-11" db="EMBL/GenBank/DDBJ databases">
        <authorList>
            <consortium name="Pathogen Informatics"/>
        </authorList>
    </citation>
    <scope>NUCLEOTIDE SEQUENCE [LARGE SCALE GENOMIC DNA]</scope>
</reference>
<dbReference type="Proteomes" id="UP000276776">
    <property type="component" value="Unassembled WGS sequence"/>
</dbReference>
<dbReference type="OMA" id="YTFCNIT"/>
<dbReference type="PANTHER" id="PTHR36944:SF3">
    <property type="entry name" value="PROTEIN CBG10961"/>
    <property type="match status" value="1"/>
</dbReference>
<keyword evidence="2" id="KW-1185">Reference proteome</keyword>
<reference evidence="3" key="1">
    <citation type="submission" date="2017-02" db="UniProtKB">
        <authorList>
            <consortium name="WormBaseParasite"/>
        </authorList>
    </citation>
    <scope>IDENTIFICATION</scope>
</reference>
<evidence type="ECO:0000313" key="1">
    <source>
        <dbReference type="EMBL" id="VDM99733.1"/>
    </source>
</evidence>
<sequence>MHFQKSYDEEFYEFPLDETVTASFENFYAFCNITKQKMACWEQQCRIHSDDIAWTSDLHICILRRSQAESALNCLNRTSVGAHTKCNRLCRTLARRHHIKMHEKQYLYGTSSNSVEVYQYWQLSKQCAFQICQLECRKELMRNVCASNETVGALDTLQDYYEYDMFDQLRSMTDSSTEHLFPLMCRQYLPLQYHLKVIHLFRFSIFN</sequence>
<dbReference type="PANTHER" id="PTHR36944">
    <property type="entry name" value="PROTEIN CBG02791-RELATED"/>
    <property type="match status" value="1"/>
</dbReference>
<dbReference type="EMBL" id="UYYF01001289">
    <property type="protein sequence ID" value="VDM99733.1"/>
    <property type="molecule type" value="Genomic_DNA"/>
</dbReference>
<protein>
    <submittedName>
        <fullName evidence="3">DB domain-containing protein</fullName>
    </submittedName>
</protein>
<name>A0A0N5CSX2_THECL</name>
<evidence type="ECO:0000313" key="2">
    <source>
        <dbReference type="Proteomes" id="UP000276776"/>
    </source>
</evidence>
<evidence type="ECO:0000313" key="3">
    <source>
        <dbReference type="WBParaSite" id="TCLT_0000332901-mRNA-1"/>
    </source>
</evidence>
<dbReference type="AlphaFoldDB" id="A0A0N5CSX2"/>